<keyword evidence="8" id="KW-1185">Reference proteome</keyword>
<keyword evidence="3 6" id="KW-0812">Transmembrane</keyword>
<keyword evidence="5 6" id="KW-0472">Membrane</keyword>
<dbReference type="EMBL" id="LS483343">
    <property type="protein sequence ID" value="SQF40942.1"/>
    <property type="molecule type" value="Genomic_DNA"/>
</dbReference>
<feature type="transmembrane region" description="Helical" evidence="6">
    <location>
        <begin position="12"/>
        <end position="32"/>
    </location>
</feature>
<evidence type="ECO:0000313" key="7">
    <source>
        <dbReference type="EMBL" id="SQF40942.1"/>
    </source>
</evidence>
<dbReference type="HAMAP" id="MF_00363">
    <property type="entry name" value="UPF0154"/>
    <property type="match status" value="1"/>
</dbReference>
<dbReference type="GO" id="GO:0005886">
    <property type="term" value="C:plasma membrane"/>
    <property type="evidence" value="ECO:0007669"/>
    <property type="project" value="UniProtKB-SubCell"/>
</dbReference>
<dbReference type="AlphaFoldDB" id="A0A2X3Y2A2"/>
<keyword evidence="4 6" id="KW-1133">Transmembrane helix</keyword>
<gene>
    <name evidence="7" type="ORF">NCTC12278_01523</name>
</gene>
<evidence type="ECO:0000256" key="1">
    <source>
        <dbReference type="ARBA" id="ARBA00004167"/>
    </source>
</evidence>
<reference evidence="7 8" key="1">
    <citation type="submission" date="2018-06" db="EMBL/GenBank/DDBJ databases">
        <authorList>
            <consortium name="Pathogen Informatics"/>
            <person name="Doyle S."/>
        </authorList>
    </citation>
    <scope>NUCLEOTIDE SEQUENCE [LARGE SCALE GENOMIC DNA]</scope>
    <source>
        <strain evidence="7 8">NCTC12278</strain>
    </source>
</reference>
<accession>A0A2X3Y2A2</accession>
<dbReference type="Proteomes" id="UP000249495">
    <property type="component" value="Chromosome 1"/>
</dbReference>
<name>A0A2X3Y2A2_9STRE</name>
<dbReference type="STRING" id="1123303.GCA_000372425_01038"/>
<proteinExistence type="inferred from homology"/>
<comment type="similarity">
    <text evidence="2 6">Belongs to the UPF0154 family.</text>
</comment>
<evidence type="ECO:0000313" key="8">
    <source>
        <dbReference type="Proteomes" id="UP000249495"/>
    </source>
</evidence>
<comment type="subcellular location">
    <subcellularLocation>
        <location evidence="6">Cell membrane</location>
        <topology evidence="6">Single-pass membrane protein</topology>
    </subcellularLocation>
    <subcellularLocation>
        <location evidence="1">Membrane</location>
        <topology evidence="1">Single-pass membrane protein</topology>
    </subcellularLocation>
</comment>
<organism evidence="7 8">
    <name type="scientific">Streptococcus ferus</name>
    <dbReference type="NCBI Taxonomy" id="1345"/>
    <lineage>
        <taxon>Bacteria</taxon>
        <taxon>Bacillati</taxon>
        <taxon>Bacillota</taxon>
        <taxon>Bacilli</taxon>
        <taxon>Lactobacillales</taxon>
        <taxon>Streptococcaceae</taxon>
        <taxon>Streptococcus</taxon>
    </lineage>
</organism>
<evidence type="ECO:0000256" key="5">
    <source>
        <dbReference type="ARBA" id="ARBA00023136"/>
    </source>
</evidence>
<dbReference type="InterPro" id="IPR005359">
    <property type="entry name" value="UPF0154"/>
</dbReference>
<evidence type="ECO:0000256" key="6">
    <source>
        <dbReference type="HAMAP-Rule" id="MF_00363"/>
    </source>
</evidence>
<protein>
    <recommendedName>
        <fullName evidence="6">UPF0154 protein NCTC12278_01523</fullName>
    </recommendedName>
</protein>
<dbReference type="Pfam" id="PF03672">
    <property type="entry name" value="UPF0154"/>
    <property type="match status" value="1"/>
</dbReference>
<dbReference type="KEGG" id="sfer:NCTC12278_01523"/>
<sequence>MEEINTYMNTFLWILIVFAALIGGLVGGAFIARKQMEKYLEENPPLNEDVIRTMMSQMGQKPSEAKVQQVVRQMNRQQKAAKAKKK</sequence>
<evidence type="ECO:0000256" key="2">
    <source>
        <dbReference type="ARBA" id="ARBA00006694"/>
    </source>
</evidence>
<keyword evidence="6" id="KW-1003">Cell membrane</keyword>
<evidence type="ECO:0000256" key="4">
    <source>
        <dbReference type="ARBA" id="ARBA00022989"/>
    </source>
</evidence>
<evidence type="ECO:0000256" key="3">
    <source>
        <dbReference type="ARBA" id="ARBA00022692"/>
    </source>
</evidence>